<proteinExistence type="predicted"/>
<evidence type="ECO:0000256" key="1">
    <source>
        <dbReference type="SAM" id="Phobius"/>
    </source>
</evidence>
<protein>
    <submittedName>
        <fullName evidence="2">Uncharacterized protein</fullName>
    </submittedName>
</protein>
<feature type="transmembrane region" description="Helical" evidence="1">
    <location>
        <begin position="6"/>
        <end position="28"/>
    </location>
</feature>
<dbReference type="AlphaFoldDB" id="A0A8E3B2P0"/>
<organism evidence="2 3">
    <name type="scientific">Rhizobium loti</name>
    <name type="common">Mesorhizobium loti</name>
    <dbReference type="NCBI Taxonomy" id="381"/>
    <lineage>
        <taxon>Bacteria</taxon>
        <taxon>Pseudomonadati</taxon>
        <taxon>Pseudomonadota</taxon>
        <taxon>Alphaproteobacteria</taxon>
        <taxon>Hyphomicrobiales</taxon>
        <taxon>Phyllobacteriaceae</taxon>
        <taxon>Mesorhizobium</taxon>
    </lineage>
</organism>
<accession>A0A8E3B2P0</accession>
<keyword evidence="1" id="KW-0812">Transmembrane</keyword>
<name>A0A8E3B2P0_RHILI</name>
<evidence type="ECO:0000313" key="2">
    <source>
        <dbReference type="EMBL" id="PWJ87961.1"/>
    </source>
</evidence>
<reference evidence="2 3" key="1">
    <citation type="submission" date="2018-05" db="EMBL/GenBank/DDBJ databases">
        <title>Genomic Encyclopedia of Type Strains, Phase IV (KMG-IV): sequencing the most valuable type-strain genomes for metagenomic binning, comparative biology and taxonomic classification.</title>
        <authorList>
            <person name="Goeker M."/>
        </authorList>
    </citation>
    <scope>NUCLEOTIDE SEQUENCE [LARGE SCALE GENOMIC DNA]</scope>
    <source>
        <strain evidence="2 3">DSM 2626</strain>
    </source>
</reference>
<comment type="caution">
    <text evidence="2">The sequence shown here is derived from an EMBL/GenBank/DDBJ whole genome shotgun (WGS) entry which is preliminary data.</text>
</comment>
<keyword evidence="1" id="KW-0472">Membrane</keyword>
<dbReference type="Proteomes" id="UP000245631">
    <property type="component" value="Unassembled WGS sequence"/>
</dbReference>
<dbReference type="EMBL" id="QGGH01000013">
    <property type="protein sequence ID" value="PWJ87961.1"/>
    <property type="molecule type" value="Genomic_DNA"/>
</dbReference>
<gene>
    <name evidence="2" type="ORF">C8D77_11350</name>
</gene>
<sequence>MQFGEIIANVQTAAFLARLLAIALFLIGRPLWSEPRVRMVILMPVDPVTTAAVRTGTQPDLRRRLISSCCQDSNGIRLILAAI</sequence>
<keyword evidence="1" id="KW-1133">Transmembrane helix</keyword>
<evidence type="ECO:0000313" key="3">
    <source>
        <dbReference type="Proteomes" id="UP000245631"/>
    </source>
</evidence>